<keyword evidence="2" id="KW-1185">Reference proteome</keyword>
<evidence type="ECO:0000313" key="1">
    <source>
        <dbReference type="EMBL" id="KAK9405051.1"/>
    </source>
</evidence>
<name>A0AAW1BTG6_CROAD</name>
<proteinExistence type="predicted"/>
<comment type="caution">
    <text evidence="1">The sequence shown here is derived from an EMBL/GenBank/DDBJ whole genome shotgun (WGS) entry which is preliminary data.</text>
</comment>
<protein>
    <submittedName>
        <fullName evidence="1">Uncharacterized protein</fullName>
    </submittedName>
</protein>
<sequence length="93" mass="10179">LKRFVLPNQIAPSPLLPQSCVIFPLSLDHVEVQSLASTTTRIQTNAKSLLTADAAAMPIILRPKINVTTPVLVSREGAVDRLFQEIRIYVSQG</sequence>
<feature type="non-terminal residue" evidence="1">
    <location>
        <position position="1"/>
    </location>
</feature>
<organism evidence="1 2">
    <name type="scientific">Crotalus adamanteus</name>
    <name type="common">Eastern diamondback rattlesnake</name>
    <dbReference type="NCBI Taxonomy" id="8729"/>
    <lineage>
        <taxon>Eukaryota</taxon>
        <taxon>Metazoa</taxon>
        <taxon>Chordata</taxon>
        <taxon>Craniata</taxon>
        <taxon>Vertebrata</taxon>
        <taxon>Euteleostomi</taxon>
        <taxon>Lepidosauria</taxon>
        <taxon>Squamata</taxon>
        <taxon>Bifurcata</taxon>
        <taxon>Unidentata</taxon>
        <taxon>Episquamata</taxon>
        <taxon>Toxicofera</taxon>
        <taxon>Serpentes</taxon>
        <taxon>Colubroidea</taxon>
        <taxon>Viperidae</taxon>
        <taxon>Crotalinae</taxon>
        <taxon>Crotalus</taxon>
    </lineage>
</organism>
<gene>
    <name evidence="1" type="ORF">NXF25_009878</name>
</gene>
<dbReference type="EMBL" id="JAOTOJ010000003">
    <property type="protein sequence ID" value="KAK9405051.1"/>
    <property type="molecule type" value="Genomic_DNA"/>
</dbReference>
<dbReference type="AlphaFoldDB" id="A0AAW1BTG6"/>
<accession>A0AAW1BTG6</accession>
<reference evidence="1 2" key="1">
    <citation type="journal article" date="2024" name="Proc. Natl. Acad. Sci. U.S.A.">
        <title>The genetic regulatory architecture and epigenomic basis for age-related changes in rattlesnake venom.</title>
        <authorList>
            <person name="Hogan M.P."/>
            <person name="Holding M.L."/>
            <person name="Nystrom G.S."/>
            <person name="Colston T.J."/>
            <person name="Bartlett D.A."/>
            <person name="Mason A.J."/>
            <person name="Ellsworth S.A."/>
            <person name="Rautsaw R.M."/>
            <person name="Lawrence K.C."/>
            <person name="Strickland J.L."/>
            <person name="He B."/>
            <person name="Fraser P."/>
            <person name="Margres M.J."/>
            <person name="Gilbert D.M."/>
            <person name="Gibbs H.L."/>
            <person name="Parkinson C.L."/>
            <person name="Rokyta D.R."/>
        </authorList>
    </citation>
    <scope>NUCLEOTIDE SEQUENCE [LARGE SCALE GENOMIC DNA]</scope>
    <source>
        <strain evidence="1">DRR0105</strain>
    </source>
</reference>
<evidence type="ECO:0000313" key="2">
    <source>
        <dbReference type="Proteomes" id="UP001474421"/>
    </source>
</evidence>
<dbReference type="Proteomes" id="UP001474421">
    <property type="component" value="Unassembled WGS sequence"/>
</dbReference>